<evidence type="ECO:0000313" key="1">
    <source>
        <dbReference type="EMBL" id="WVN90654.1"/>
    </source>
</evidence>
<proteinExistence type="predicted"/>
<name>A0AAJ8JYH9_9TREE</name>
<reference evidence="1" key="1">
    <citation type="submission" date="2016-06" db="EMBL/GenBank/DDBJ databases">
        <authorList>
            <person name="Cuomo C."/>
            <person name="Litvintseva A."/>
            <person name="Heitman J."/>
            <person name="Chen Y."/>
            <person name="Sun S."/>
            <person name="Springer D."/>
            <person name="Dromer F."/>
            <person name="Young S."/>
            <person name="Zeng Q."/>
            <person name="Chapman S."/>
            <person name="Gujja S."/>
            <person name="Saif S."/>
            <person name="Birren B."/>
        </authorList>
    </citation>
    <scope>NUCLEOTIDE SEQUENCE</scope>
    <source>
        <strain evidence="1">CBS 7841</strain>
    </source>
</reference>
<reference evidence="1" key="2">
    <citation type="journal article" date="2022" name="Elife">
        <title>Obligate sexual reproduction of a homothallic fungus closely related to the Cryptococcus pathogenic species complex.</title>
        <authorList>
            <person name="Passer A.R."/>
            <person name="Clancey S.A."/>
            <person name="Shea T."/>
            <person name="David-Palma M."/>
            <person name="Averette A.F."/>
            <person name="Boekhout T."/>
            <person name="Porcel B.M."/>
            <person name="Nowrousian M."/>
            <person name="Cuomo C.A."/>
            <person name="Sun S."/>
            <person name="Heitman J."/>
            <person name="Coelho M.A."/>
        </authorList>
    </citation>
    <scope>NUCLEOTIDE SEQUENCE</scope>
    <source>
        <strain evidence="1">CBS 7841</strain>
    </source>
</reference>
<dbReference type="Proteomes" id="UP000094043">
    <property type="component" value="Chromosome 7"/>
</dbReference>
<organism evidence="1 2">
    <name type="scientific">Cryptococcus depauperatus CBS 7841</name>
    <dbReference type="NCBI Taxonomy" id="1295531"/>
    <lineage>
        <taxon>Eukaryota</taxon>
        <taxon>Fungi</taxon>
        <taxon>Dikarya</taxon>
        <taxon>Basidiomycota</taxon>
        <taxon>Agaricomycotina</taxon>
        <taxon>Tremellomycetes</taxon>
        <taxon>Tremellales</taxon>
        <taxon>Cryptococcaceae</taxon>
        <taxon>Cryptococcus</taxon>
    </lineage>
</organism>
<dbReference type="InterPro" id="IPR016197">
    <property type="entry name" value="Chromo-like_dom_sf"/>
</dbReference>
<protein>
    <submittedName>
        <fullName evidence="1">Uncharacterized protein</fullName>
    </submittedName>
</protein>
<dbReference type="AlphaFoldDB" id="A0AAJ8JYH9"/>
<reference evidence="1" key="3">
    <citation type="submission" date="2024-01" db="EMBL/GenBank/DDBJ databases">
        <authorList>
            <person name="Coelho M.A."/>
            <person name="David-Palma M."/>
            <person name="Shea T."/>
            <person name="Sun S."/>
            <person name="Cuomo C.A."/>
            <person name="Heitman J."/>
        </authorList>
    </citation>
    <scope>NUCLEOTIDE SEQUENCE</scope>
    <source>
        <strain evidence="1">CBS 7841</strain>
    </source>
</reference>
<evidence type="ECO:0000313" key="2">
    <source>
        <dbReference type="Proteomes" id="UP000094043"/>
    </source>
</evidence>
<sequence length="102" mass="11646">MGIHPVFHVSLLEPVRPGHESQTQDTPLPIEVQDEQWWLVDRILDSRLNTESNNSLGGNPPYYHLQEIPERKQKLSSPLSNEETFTEVDDELAIGVARSRSE</sequence>
<accession>A0AAJ8JYH9</accession>
<dbReference type="GeneID" id="91090104"/>
<dbReference type="KEGG" id="cdep:91090104"/>
<dbReference type="RefSeq" id="XP_066071354.1">
    <property type="nucleotide sequence ID" value="XM_066215257.1"/>
</dbReference>
<dbReference type="SUPFAM" id="SSF54160">
    <property type="entry name" value="Chromo domain-like"/>
    <property type="match status" value="1"/>
</dbReference>
<gene>
    <name evidence="1" type="ORF">L203_105896</name>
</gene>
<keyword evidence="2" id="KW-1185">Reference proteome</keyword>
<dbReference type="EMBL" id="CP143790">
    <property type="protein sequence ID" value="WVN90654.1"/>
    <property type="molecule type" value="Genomic_DNA"/>
</dbReference>